<evidence type="ECO:0000313" key="4">
    <source>
        <dbReference type="EMBL" id="MCH6472565.1"/>
    </source>
</evidence>
<evidence type="ECO:0000256" key="3">
    <source>
        <dbReference type="PIRNR" id="PIRNR033490"/>
    </source>
</evidence>
<dbReference type="PIRSF" id="PIRSF033490">
    <property type="entry name" value="MazF"/>
    <property type="match status" value="1"/>
</dbReference>
<keyword evidence="3" id="KW-0378">Hydrolase</keyword>
<comment type="caution">
    <text evidence="4">The sequence shown here is derived from an EMBL/GenBank/DDBJ whole genome shotgun (WGS) entry which is preliminary data.</text>
</comment>
<protein>
    <recommendedName>
        <fullName evidence="3">mRNA interferase</fullName>
        <ecNumber evidence="3">3.1.-.-</ecNumber>
    </recommendedName>
</protein>
<dbReference type="Pfam" id="PF02452">
    <property type="entry name" value="PemK_toxin"/>
    <property type="match status" value="1"/>
</dbReference>
<accession>A0ABS9U7A5</accession>
<reference evidence="4 5" key="1">
    <citation type="submission" date="2022-03" db="EMBL/GenBank/DDBJ databases">
        <title>Sinomonas sp. isolated from a soil.</title>
        <authorList>
            <person name="Han J."/>
            <person name="Kim D.-U."/>
        </authorList>
    </citation>
    <scope>NUCLEOTIDE SEQUENCE [LARGE SCALE GENOMIC DNA]</scope>
    <source>
        <strain evidence="4 5">5-5</strain>
    </source>
</reference>
<evidence type="ECO:0000256" key="1">
    <source>
        <dbReference type="ARBA" id="ARBA00007521"/>
    </source>
</evidence>
<dbReference type="PANTHER" id="PTHR33988">
    <property type="entry name" value="ENDORIBONUCLEASE MAZF-RELATED"/>
    <property type="match status" value="1"/>
</dbReference>
<dbReference type="EC" id="3.1.-.-" evidence="3"/>
<dbReference type="RefSeq" id="WP_241056744.1">
    <property type="nucleotide sequence ID" value="NZ_JAKZBV010000003.1"/>
</dbReference>
<keyword evidence="5" id="KW-1185">Reference proteome</keyword>
<organism evidence="4 5">
    <name type="scientific">Sinomonas terrae</name>
    <dbReference type="NCBI Taxonomy" id="2908838"/>
    <lineage>
        <taxon>Bacteria</taxon>
        <taxon>Bacillati</taxon>
        <taxon>Actinomycetota</taxon>
        <taxon>Actinomycetes</taxon>
        <taxon>Micrococcales</taxon>
        <taxon>Micrococcaceae</taxon>
        <taxon>Sinomonas</taxon>
    </lineage>
</organism>
<dbReference type="InterPro" id="IPR011067">
    <property type="entry name" value="Plasmid_toxin/cell-grow_inhib"/>
</dbReference>
<comment type="function">
    <text evidence="3">Toxic component of a type II toxin-antitoxin (TA) system.</text>
</comment>
<dbReference type="InterPro" id="IPR003477">
    <property type="entry name" value="PemK-like"/>
</dbReference>
<keyword evidence="3" id="KW-0255">Endonuclease</keyword>
<sequence>MPDLERSQVVWVNFNPTKGSEQAGHRPALVISTDEFNSIIPNVVVVLPVTTRDRGLPHHVRLQGPDLSLDQESYAMTEQPRTIDRQRITGTAGNVDLNTMKSIDLWLRDFLGLR</sequence>
<proteinExistence type="inferred from homology"/>
<evidence type="ECO:0000313" key="5">
    <source>
        <dbReference type="Proteomes" id="UP001202922"/>
    </source>
</evidence>
<keyword evidence="3" id="KW-0540">Nuclease</keyword>
<dbReference type="PANTHER" id="PTHR33988:SF1">
    <property type="entry name" value="ENDORIBONUCLEASE MAZF7-RELATED"/>
    <property type="match status" value="1"/>
</dbReference>
<comment type="similarity">
    <text evidence="1 3">Belongs to the PemK/MazF family.</text>
</comment>
<name>A0ABS9U7A5_9MICC</name>
<evidence type="ECO:0000256" key="2">
    <source>
        <dbReference type="ARBA" id="ARBA00022649"/>
    </source>
</evidence>
<gene>
    <name evidence="4" type="ORF">L0M17_21830</name>
</gene>
<dbReference type="Proteomes" id="UP001202922">
    <property type="component" value="Unassembled WGS sequence"/>
</dbReference>
<dbReference type="SUPFAM" id="SSF50118">
    <property type="entry name" value="Cell growth inhibitor/plasmid maintenance toxic component"/>
    <property type="match status" value="1"/>
</dbReference>
<dbReference type="EMBL" id="JAKZBV010000003">
    <property type="protein sequence ID" value="MCH6472565.1"/>
    <property type="molecule type" value="Genomic_DNA"/>
</dbReference>
<dbReference type="Gene3D" id="2.30.30.110">
    <property type="match status" value="1"/>
</dbReference>
<keyword evidence="2" id="KW-1277">Toxin-antitoxin system</keyword>